<protein>
    <submittedName>
        <fullName evidence="1">Uncharacterized protein</fullName>
    </submittedName>
</protein>
<sequence>MESIHQILECLRDSYMLSRGFLVKSICELDDGTIAVTFKNKNL</sequence>
<evidence type="ECO:0000313" key="1">
    <source>
        <dbReference type="EMBL" id="UPW41460.1"/>
    </source>
</evidence>
<accession>A0A976R855</accession>
<reference evidence="1" key="1">
    <citation type="submission" date="2022-02" db="EMBL/GenBank/DDBJ databases">
        <title>Towards deciphering the DNA virus diversity associated with rodent species in the families Cricetidae and Heteromyidae.</title>
        <authorList>
            <person name="Lund M."/>
            <person name="Larsen B.B."/>
            <person name="Gryseels S."/>
            <person name="Kraberger S."/>
            <person name="Rowsey D.M."/>
            <person name="Steger L."/>
            <person name="Yule K.M."/>
            <person name="Upham N.S."/>
            <person name="Worobey M."/>
            <person name="Van Doorslaer K."/>
            <person name="Varsani A."/>
        </authorList>
    </citation>
    <scope>NUCLEOTIDE SEQUENCE</scope>
    <source>
        <strain evidence="1">UA23Rod_1340</strain>
    </source>
</reference>
<organism evidence="1">
    <name type="scientific">Dipodfec virus UA23Rod_1340</name>
    <dbReference type="NCBI Taxonomy" id="2929330"/>
    <lineage>
        <taxon>Viruses</taxon>
        <taxon>Monodnaviria</taxon>
        <taxon>Sangervirae</taxon>
        <taxon>Phixviricota</taxon>
        <taxon>Malgrandaviricetes</taxon>
        <taxon>Petitvirales</taxon>
        <taxon>Microviridae</taxon>
    </lineage>
</organism>
<proteinExistence type="predicted"/>
<name>A0A976R855_9VIRU</name>
<dbReference type="EMBL" id="OM869605">
    <property type="protein sequence ID" value="UPW41460.1"/>
    <property type="molecule type" value="Genomic_DNA"/>
</dbReference>